<organism evidence="2">
    <name type="scientific">Rhizophora mucronata</name>
    <name type="common">Asiatic mangrove</name>
    <dbReference type="NCBI Taxonomy" id="61149"/>
    <lineage>
        <taxon>Eukaryota</taxon>
        <taxon>Viridiplantae</taxon>
        <taxon>Streptophyta</taxon>
        <taxon>Embryophyta</taxon>
        <taxon>Tracheophyta</taxon>
        <taxon>Spermatophyta</taxon>
        <taxon>Magnoliopsida</taxon>
        <taxon>eudicotyledons</taxon>
        <taxon>Gunneridae</taxon>
        <taxon>Pentapetalae</taxon>
        <taxon>rosids</taxon>
        <taxon>fabids</taxon>
        <taxon>Malpighiales</taxon>
        <taxon>Rhizophoraceae</taxon>
        <taxon>Rhizophora</taxon>
    </lineage>
</organism>
<name>A0A2P2QQW3_RHIMU</name>
<protein>
    <submittedName>
        <fullName evidence="2">Uncharacterized protein</fullName>
    </submittedName>
</protein>
<proteinExistence type="predicted"/>
<accession>A0A2P2QQW3</accession>
<feature type="compositionally biased region" description="Polar residues" evidence="1">
    <location>
        <begin position="29"/>
        <end position="46"/>
    </location>
</feature>
<dbReference type="EMBL" id="GGEC01088873">
    <property type="protein sequence ID" value="MBX69357.1"/>
    <property type="molecule type" value="Transcribed_RNA"/>
</dbReference>
<feature type="region of interest" description="Disordered" evidence="1">
    <location>
        <begin position="1"/>
        <end position="46"/>
    </location>
</feature>
<reference evidence="2" key="1">
    <citation type="submission" date="2018-02" db="EMBL/GenBank/DDBJ databases">
        <title>Rhizophora mucronata_Transcriptome.</title>
        <authorList>
            <person name="Meera S.P."/>
            <person name="Sreeshan A."/>
            <person name="Augustine A."/>
        </authorList>
    </citation>
    <scope>NUCLEOTIDE SEQUENCE</scope>
    <source>
        <tissue evidence="2">Leaf</tissue>
    </source>
</reference>
<feature type="compositionally biased region" description="Basic residues" evidence="1">
    <location>
        <begin position="18"/>
        <end position="28"/>
    </location>
</feature>
<evidence type="ECO:0000313" key="2">
    <source>
        <dbReference type="EMBL" id="MBX69357.1"/>
    </source>
</evidence>
<evidence type="ECO:0000256" key="1">
    <source>
        <dbReference type="SAM" id="MobiDB-lite"/>
    </source>
</evidence>
<sequence length="46" mass="5488">MCCRMAIKPKNKHENSKRNARMHLKRQNKGSPPMNQRRVNIVEKTQ</sequence>
<dbReference type="AlphaFoldDB" id="A0A2P2QQW3"/>